<dbReference type="Proteomes" id="UP000029864">
    <property type="component" value="Unassembled WGS sequence"/>
</dbReference>
<evidence type="ECO:0000256" key="2">
    <source>
        <dbReference type="SAM" id="SignalP"/>
    </source>
</evidence>
<keyword evidence="5" id="KW-1185">Reference proteome</keyword>
<feature type="signal peptide" evidence="2">
    <location>
        <begin position="1"/>
        <end position="19"/>
    </location>
</feature>
<evidence type="ECO:0008006" key="7">
    <source>
        <dbReference type="Google" id="ProtNLM"/>
    </source>
</evidence>
<organism evidence="3 5">
    <name type="scientific">Cryobacterium roopkundense</name>
    <dbReference type="NCBI Taxonomy" id="1001240"/>
    <lineage>
        <taxon>Bacteria</taxon>
        <taxon>Bacillati</taxon>
        <taxon>Actinomycetota</taxon>
        <taxon>Actinomycetes</taxon>
        <taxon>Micrococcales</taxon>
        <taxon>Microbacteriaceae</taxon>
        <taxon>Cryobacterium</taxon>
    </lineage>
</organism>
<reference evidence="4 6" key="2">
    <citation type="submission" date="2020-08" db="EMBL/GenBank/DDBJ databases">
        <title>Sequencing the genomes of 1000 actinobacteria strains.</title>
        <authorList>
            <person name="Klenk H.-P."/>
        </authorList>
    </citation>
    <scope>NUCLEOTIDE SEQUENCE [LARGE SCALE GENOMIC DNA]</scope>
    <source>
        <strain evidence="4 6">DSM 21065</strain>
    </source>
</reference>
<name>A0A099J021_9MICO</name>
<sequence>MRIAALTIALLTFAAPAVAAEQPADSGGGAAESTSETTGVTKADGSTVFNTEQSQLTILPSTGRQPSEARLSVLAASISCNLNVQNVHGSTHVSGTINGVAVISCTAAAGSLTLHYSLIRVSPNYTQWGAGSKSNAGQKTLQNNRAVSCSEGPGNFQGWAQGVISPPPGYTLVGPATSSKYGNNTGVACGVSQSIAGNSESPSSETTTVTFVRSDLAG</sequence>
<comment type="caution">
    <text evidence="3">The sequence shown here is derived from an EMBL/GenBank/DDBJ whole genome shotgun (WGS) entry which is preliminary data.</text>
</comment>
<dbReference type="EMBL" id="JPXF01000136">
    <property type="protein sequence ID" value="KGJ71769.1"/>
    <property type="molecule type" value="Genomic_DNA"/>
</dbReference>
<evidence type="ECO:0000313" key="5">
    <source>
        <dbReference type="Proteomes" id="UP000029864"/>
    </source>
</evidence>
<accession>A0A099J021</accession>
<dbReference type="OrthoDB" id="5116395at2"/>
<evidence type="ECO:0000256" key="1">
    <source>
        <dbReference type="SAM" id="MobiDB-lite"/>
    </source>
</evidence>
<dbReference type="EMBL" id="JACHBQ010000001">
    <property type="protein sequence ID" value="MBB5643515.1"/>
    <property type="molecule type" value="Genomic_DNA"/>
</dbReference>
<dbReference type="Proteomes" id="UP000561726">
    <property type="component" value="Unassembled WGS sequence"/>
</dbReference>
<feature type="region of interest" description="Disordered" evidence="1">
    <location>
        <begin position="195"/>
        <end position="218"/>
    </location>
</feature>
<dbReference type="RefSeq" id="WP_035840288.1">
    <property type="nucleotide sequence ID" value="NZ_JACHBQ010000001.1"/>
</dbReference>
<feature type="chain" id="PRO_5035987093" description="Secreted protein" evidence="2">
    <location>
        <begin position="20"/>
        <end position="218"/>
    </location>
</feature>
<proteinExistence type="predicted"/>
<dbReference type="AlphaFoldDB" id="A0A099J021"/>
<reference evidence="3 5" key="1">
    <citation type="submission" date="2014-08" db="EMBL/GenBank/DDBJ databases">
        <authorList>
            <person name="Sisinthy S."/>
        </authorList>
    </citation>
    <scope>NUCLEOTIDE SEQUENCE [LARGE SCALE GENOMIC DNA]</scope>
    <source>
        <strain evidence="3 5">RuG17</strain>
    </source>
</reference>
<evidence type="ECO:0000313" key="4">
    <source>
        <dbReference type="EMBL" id="MBB5643515.1"/>
    </source>
</evidence>
<evidence type="ECO:0000313" key="3">
    <source>
        <dbReference type="EMBL" id="KGJ71769.1"/>
    </source>
</evidence>
<gene>
    <name evidence="4" type="ORF">BJ997_004063</name>
    <name evidence="3" type="ORF">GY21_19960</name>
</gene>
<keyword evidence="2" id="KW-0732">Signal</keyword>
<feature type="region of interest" description="Disordered" evidence="1">
    <location>
        <begin position="22"/>
        <end position="46"/>
    </location>
</feature>
<evidence type="ECO:0000313" key="6">
    <source>
        <dbReference type="Proteomes" id="UP000561726"/>
    </source>
</evidence>
<protein>
    <recommendedName>
        <fullName evidence="7">Secreted protein</fullName>
    </recommendedName>
</protein>
<feature type="compositionally biased region" description="Low complexity" evidence="1">
    <location>
        <begin position="199"/>
        <end position="210"/>
    </location>
</feature>